<organism evidence="1 2">
    <name type="scientific">Streptomyces yunnanensis</name>
    <dbReference type="NCBI Taxonomy" id="156453"/>
    <lineage>
        <taxon>Bacteria</taxon>
        <taxon>Bacillati</taxon>
        <taxon>Actinomycetota</taxon>
        <taxon>Actinomycetes</taxon>
        <taxon>Kitasatosporales</taxon>
        <taxon>Streptomycetaceae</taxon>
        <taxon>Streptomyces</taxon>
    </lineage>
</organism>
<comment type="caution">
    <text evidence="1">The sequence shown here is derived from an EMBL/GenBank/DDBJ whole genome shotgun (WGS) entry which is preliminary data.</text>
</comment>
<dbReference type="EMBL" id="FRBK01000016">
    <property type="protein sequence ID" value="SHM93787.1"/>
    <property type="molecule type" value="Genomic_DNA"/>
</dbReference>
<evidence type="ECO:0000313" key="1">
    <source>
        <dbReference type="EMBL" id="SHM93787.1"/>
    </source>
</evidence>
<dbReference type="Proteomes" id="UP000184388">
    <property type="component" value="Unassembled WGS sequence"/>
</dbReference>
<dbReference type="RefSeq" id="WP_286160406.1">
    <property type="nucleotide sequence ID" value="NZ_FRBK01000016.1"/>
</dbReference>
<dbReference type="AlphaFoldDB" id="A0A9X8N4K2"/>
<name>A0A9X8N4K2_9ACTN</name>
<accession>A0A9X8N4K2</accession>
<reference evidence="2" key="1">
    <citation type="submission" date="2016-11" db="EMBL/GenBank/DDBJ databases">
        <authorList>
            <person name="Jaros S."/>
            <person name="Januszkiewicz K."/>
            <person name="Wedrychowicz H."/>
        </authorList>
    </citation>
    <scope>NUCLEOTIDE SEQUENCE [LARGE SCALE GENOMIC DNA]</scope>
    <source>
        <strain evidence="2">CGMCC 4.3555</strain>
    </source>
</reference>
<protein>
    <submittedName>
        <fullName evidence="1">Uncharacterized protein</fullName>
    </submittedName>
</protein>
<evidence type="ECO:0000313" key="2">
    <source>
        <dbReference type="Proteomes" id="UP000184388"/>
    </source>
</evidence>
<gene>
    <name evidence="1" type="ORF">SAMN05216268_116160</name>
</gene>
<proteinExistence type="predicted"/>
<sequence length="65" mass="7484">MELLWSPLKKRELANFAGDHLAYVADATEQGIHRINHNQHLPWSFLTHTGLTIHPPHAPNLRKDQ</sequence>